<evidence type="ECO:0000259" key="3">
    <source>
        <dbReference type="Pfam" id="PF07727"/>
    </source>
</evidence>
<keyword evidence="5" id="KW-1185">Reference proteome</keyword>
<feature type="coiled-coil region" evidence="1">
    <location>
        <begin position="321"/>
        <end position="348"/>
    </location>
</feature>
<keyword evidence="1" id="KW-0175">Coiled coil</keyword>
<evidence type="ECO:0000313" key="4">
    <source>
        <dbReference type="EMBL" id="GJT28346.1"/>
    </source>
</evidence>
<evidence type="ECO:0000313" key="5">
    <source>
        <dbReference type="Proteomes" id="UP001151760"/>
    </source>
</evidence>
<comment type="caution">
    <text evidence="4">The sequence shown here is derived from an EMBL/GenBank/DDBJ whole genome shotgun (WGS) entry which is preliminary data.</text>
</comment>
<feature type="region of interest" description="Disordered" evidence="2">
    <location>
        <begin position="869"/>
        <end position="902"/>
    </location>
</feature>
<feature type="domain" description="Reverse transcriptase Ty1/copia-type" evidence="3">
    <location>
        <begin position="946"/>
        <end position="1013"/>
    </location>
</feature>
<dbReference type="Proteomes" id="UP001151760">
    <property type="component" value="Unassembled WGS sequence"/>
</dbReference>
<reference evidence="4" key="2">
    <citation type="submission" date="2022-01" db="EMBL/GenBank/DDBJ databases">
        <authorList>
            <person name="Yamashiro T."/>
            <person name="Shiraishi A."/>
            <person name="Satake H."/>
            <person name="Nakayama K."/>
        </authorList>
    </citation>
    <scope>NUCLEOTIDE SEQUENCE</scope>
</reference>
<dbReference type="Pfam" id="PF07727">
    <property type="entry name" value="RVT_2"/>
    <property type="match status" value="1"/>
</dbReference>
<feature type="compositionally biased region" description="Polar residues" evidence="2">
    <location>
        <begin position="613"/>
        <end position="625"/>
    </location>
</feature>
<accession>A0ABQ5CMQ7</accession>
<evidence type="ECO:0000256" key="2">
    <source>
        <dbReference type="SAM" id="MobiDB-lite"/>
    </source>
</evidence>
<feature type="compositionally biased region" description="Basic residues" evidence="2">
    <location>
        <begin position="626"/>
        <end position="645"/>
    </location>
</feature>
<evidence type="ECO:0000256" key="1">
    <source>
        <dbReference type="SAM" id="Coils"/>
    </source>
</evidence>
<reference evidence="4" key="1">
    <citation type="journal article" date="2022" name="Int. J. Mol. Sci.">
        <title>Draft Genome of Tanacetum Coccineum: Genomic Comparison of Closely Related Tanacetum-Family Plants.</title>
        <authorList>
            <person name="Yamashiro T."/>
            <person name="Shiraishi A."/>
            <person name="Nakayama K."/>
            <person name="Satake H."/>
        </authorList>
    </citation>
    <scope>NUCLEOTIDE SEQUENCE</scope>
</reference>
<feature type="region of interest" description="Disordered" evidence="2">
    <location>
        <begin position="613"/>
        <end position="646"/>
    </location>
</feature>
<proteinExistence type="predicted"/>
<feature type="region of interest" description="Disordered" evidence="2">
    <location>
        <begin position="1123"/>
        <end position="1150"/>
    </location>
</feature>
<dbReference type="InterPro" id="IPR013103">
    <property type="entry name" value="RVT_2"/>
</dbReference>
<name>A0ABQ5CMQ7_9ASTR</name>
<gene>
    <name evidence="4" type="ORF">Tco_0908621</name>
</gene>
<sequence>MNSIIPLGQKNTLAEYMILSGADNIQADCDMKATNINSSRPHLKSITLERECKLYDAFDKFTYIKGETLHKYYLRFTQLINDMNIYNMKIKQFQVNTKFLNSLLLEWSKSVTDVKLVKSQMNHQTSSVPQIAYQSPQVSTQPMTELPLVDSNFAVLVFSPGDDRIACLNNAMAFLTAVASLRGDKLKVILLLGEGLMARQCTQPKRTRNAAWYKEKAMLAKAQEAGQILDEEQLTFLADLGTEDLDTYDSDCNDLSNAQAVLMANISNYGSDVISEVPHSEAYLNDMENQSVPAMQDFEQTTAVDFSDNEIHSDSNIIPEKLALKEQVDSLKQNLSKQIKEKECLLQTFTIFKNESKEKEDKYMENEINLEKKIKELDNILFKETLILEENGRSKMSEKAKDPKIINKNISHKPINYDKLNRLFEDFGKRFTPQQEMDAKQAFWLRISNPTSKPSDASPVKIEAPKELPKVSLVNESLKKLKFYLARFDNVVKIRTTPDARTKGMFKLDLEPLAPRLLQNREAHIDYLKYTQEQADILREIVEQAKAEHPLDKELDFACKHAQRIQELLVYVLDTCPNAINLISKKVAVTPKNKVKKFRIEVFTSKCGSKLTSNKRNDRISQTPRRNIKNKVKAQPRKVNKKNRGFKPLCNDNVKHSQLNANSDLNCATCKKSLFDDVHDKCLLDFVKNVTSHAKSTKKHKKQNIWKRTGHVFTEVGFKWKPTGRTFTIVGNSCPLTRITSANVVPPMKSTSHSVESQKPELKVYSRKLKNVKNVGLSKKAKIVESKNANHSEPNHTWGSNATDIPLSSSSVMTGCPDCSRVSGLQMFKTHDRESLSAHELLSTSIDQDAPSTVFLSSQNITVSKSCAQGLKNPTKNTNISSNVATNESPNEDLTPQGSSSNVRQIHTPFEHLGRWTKDHSIANVIVEPKNFKQAMTEPSWIDAIIEAIRIFVAYAAHKNMIIYQMDVKASFLNGELKEEVYVSQPKEFVDQDNPLHVYKLKKALYGLKQAPRQGKPVDVTLYRGMIGSLMYLMSSRPELNHVVCLCARIPIYHITAYADARYVGVFRDKMVVHRNNSVLRRLSTSIFDNHIPPPPIKEKSGRWGIVELLLCPVDVIVNGDLEEEPAPTTGETSAPPAPKTAKQLAARRN</sequence>
<protein>
    <submittedName>
        <fullName evidence="4">Retrovirus-related pol polyprotein from transposon TNT 1-94</fullName>
    </submittedName>
</protein>
<organism evidence="4 5">
    <name type="scientific">Tanacetum coccineum</name>
    <dbReference type="NCBI Taxonomy" id="301880"/>
    <lineage>
        <taxon>Eukaryota</taxon>
        <taxon>Viridiplantae</taxon>
        <taxon>Streptophyta</taxon>
        <taxon>Embryophyta</taxon>
        <taxon>Tracheophyta</taxon>
        <taxon>Spermatophyta</taxon>
        <taxon>Magnoliopsida</taxon>
        <taxon>eudicotyledons</taxon>
        <taxon>Gunneridae</taxon>
        <taxon>Pentapetalae</taxon>
        <taxon>asterids</taxon>
        <taxon>campanulids</taxon>
        <taxon>Asterales</taxon>
        <taxon>Asteraceae</taxon>
        <taxon>Asteroideae</taxon>
        <taxon>Anthemideae</taxon>
        <taxon>Anthemidinae</taxon>
        <taxon>Tanacetum</taxon>
    </lineage>
</organism>
<dbReference type="EMBL" id="BQNB010014453">
    <property type="protein sequence ID" value="GJT28346.1"/>
    <property type="molecule type" value="Genomic_DNA"/>
</dbReference>